<name>A0AA36JED5_9DINO</name>
<dbReference type="Pfam" id="PF07534">
    <property type="entry name" value="TLD"/>
    <property type="match status" value="1"/>
</dbReference>
<protein>
    <recommendedName>
        <fullName evidence="1">TLDc domain-containing protein</fullName>
    </recommendedName>
</protein>
<dbReference type="Proteomes" id="UP001178507">
    <property type="component" value="Unassembled WGS sequence"/>
</dbReference>
<sequence>MLDGKVFLDEDPELFAQILRHLRLGSLLGQEFQPRVLAAKLGAWQRLTEYFGLGSMMQTSSWDSEILLPADELALLPWLPNSNLNLLYRASRDGFAARSFHEKRDGRGPALIVARSQGGFVFGGFTETPWDSNGNQSQVCARPQLPDSRHGWQLHISGRR</sequence>
<dbReference type="Gene3D" id="3.30.710.10">
    <property type="entry name" value="Potassium Channel Kv1.1, Chain A"/>
    <property type="match status" value="1"/>
</dbReference>
<dbReference type="InterPro" id="IPR011333">
    <property type="entry name" value="SKP1/BTB/POZ_sf"/>
</dbReference>
<evidence type="ECO:0000313" key="2">
    <source>
        <dbReference type="EMBL" id="CAJ1403501.1"/>
    </source>
</evidence>
<dbReference type="PROSITE" id="PS51886">
    <property type="entry name" value="TLDC"/>
    <property type="match status" value="1"/>
</dbReference>
<gene>
    <name evidence="2" type="ORF">EVOR1521_LOCUS26166</name>
</gene>
<keyword evidence="3" id="KW-1185">Reference proteome</keyword>
<feature type="domain" description="TLDc" evidence="1">
    <location>
        <begin position="65"/>
        <end position="160"/>
    </location>
</feature>
<comment type="caution">
    <text evidence="2">The sequence shown here is derived from an EMBL/GenBank/DDBJ whole genome shotgun (WGS) entry which is preliminary data.</text>
</comment>
<accession>A0AA36JED5</accession>
<proteinExistence type="predicted"/>
<reference evidence="2" key="1">
    <citation type="submission" date="2023-08" db="EMBL/GenBank/DDBJ databases">
        <authorList>
            <person name="Chen Y."/>
            <person name="Shah S."/>
            <person name="Dougan E. K."/>
            <person name="Thang M."/>
            <person name="Chan C."/>
        </authorList>
    </citation>
    <scope>NUCLEOTIDE SEQUENCE</scope>
</reference>
<evidence type="ECO:0000313" key="3">
    <source>
        <dbReference type="Proteomes" id="UP001178507"/>
    </source>
</evidence>
<dbReference type="InterPro" id="IPR006571">
    <property type="entry name" value="TLDc_dom"/>
</dbReference>
<organism evidence="2 3">
    <name type="scientific">Effrenium voratum</name>
    <dbReference type="NCBI Taxonomy" id="2562239"/>
    <lineage>
        <taxon>Eukaryota</taxon>
        <taxon>Sar</taxon>
        <taxon>Alveolata</taxon>
        <taxon>Dinophyceae</taxon>
        <taxon>Suessiales</taxon>
        <taxon>Symbiodiniaceae</taxon>
        <taxon>Effrenium</taxon>
    </lineage>
</organism>
<dbReference type="EMBL" id="CAUJNA010003499">
    <property type="protein sequence ID" value="CAJ1403501.1"/>
    <property type="molecule type" value="Genomic_DNA"/>
</dbReference>
<dbReference type="AlphaFoldDB" id="A0AA36JED5"/>
<evidence type="ECO:0000259" key="1">
    <source>
        <dbReference type="PROSITE" id="PS51886"/>
    </source>
</evidence>